<evidence type="ECO:0000256" key="1">
    <source>
        <dbReference type="SAM" id="MobiDB-lite"/>
    </source>
</evidence>
<proteinExistence type="predicted"/>
<dbReference type="AlphaFoldDB" id="A0A8H6MX99"/>
<gene>
    <name evidence="2" type="ORF">CSOJ01_05637</name>
</gene>
<accession>A0A8H6MX99</accession>
<feature type="region of interest" description="Disordered" evidence="1">
    <location>
        <begin position="1"/>
        <end position="27"/>
    </location>
</feature>
<evidence type="ECO:0000313" key="3">
    <source>
        <dbReference type="Proteomes" id="UP000652219"/>
    </source>
</evidence>
<protein>
    <submittedName>
        <fullName evidence="2">Uncharacterized protein</fullName>
    </submittedName>
</protein>
<sequence>MAQPGAQRNSCRNGVNEGPFGSDGMRRPPQPVLWLLLPYDDGIPYYKSQIWGSCRDALPLGTPPHALTSTSLSARSQKSRHIETSSRVRLDSLLAPRLLPPAEQQLGTAAERSVVEILGQPC</sequence>
<dbReference type="Proteomes" id="UP000652219">
    <property type="component" value="Unassembled WGS sequence"/>
</dbReference>
<name>A0A8H6MX99_9PEZI</name>
<comment type="caution">
    <text evidence="2">The sequence shown here is derived from an EMBL/GenBank/DDBJ whole genome shotgun (WGS) entry which is preliminary data.</text>
</comment>
<evidence type="ECO:0000313" key="2">
    <source>
        <dbReference type="EMBL" id="KAF6811653.1"/>
    </source>
</evidence>
<feature type="compositionally biased region" description="Polar residues" evidence="1">
    <location>
        <begin position="1"/>
        <end position="13"/>
    </location>
</feature>
<dbReference type="EMBL" id="WIGN01000072">
    <property type="protein sequence ID" value="KAF6811653.1"/>
    <property type="molecule type" value="Genomic_DNA"/>
</dbReference>
<reference evidence="2 3" key="1">
    <citation type="journal article" date="2020" name="Phytopathology">
        <title>Genome Sequence Resources of Colletotrichum truncatum, C. plurivorum, C. musicola, and C. sojae: Four Species Pathogenic to Soybean (Glycine max).</title>
        <authorList>
            <person name="Rogerio F."/>
            <person name="Boufleur T.R."/>
            <person name="Ciampi-Guillardi M."/>
            <person name="Sukno S.A."/>
            <person name="Thon M.R."/>
            <person name="Massola Junior N.S."/>
            <person name="Baroncelli R."/>
        </authorList>
    </citation>
    <scope>NUCLEOTIDE SEQUENCE [LARGE SCALE GENOMIC DNA]</scope>
    <source>
        <strain evidence="2 3">LFN0009</strain>
    </source>
</reference>
<keyword evidence="3" id="KW-1185">Reference proteome</keyword>
<organism evidence="2 3">
    <name type="scientific">Colletotrichum sojae</name>
    <dbReference type="NCBI Taxonomy" id="2175907"/>
    <lineage>
        <taxon>Eukaryota</taxon>
        <taxon>Fungi</taxon>
        <taxon>Dikarya</taxon>
        <taxon>Ascomycota</taxon>
        <taxon>Pezizomycotina</taxon>
        <taxon>Sordariomycetes</taxon>
        <taxon>Hypocreomycetidae</taxon>
        <taxon>Glomerellales</taxon>
        <taxon>Glomerellaceae</taxon>
        <taxon>Colletotrichum</taxon>
        <taxon>Colletotrichum orchidearum species complex</taxon>
    </lineage>
</organism>